<dbReference type="Gene3D" id="6.10.340.10">
    <property type="match status" value="1"/>
</dbReference>
<evidence type="ECO:0000256" key="10">
    <source>
        <dbReference type="ARBA" id="ARBA00023012"/>
    </source>
</evidence>
<organism evidence="16">
    <name type="scientific">Acetithermum autotrophicum</name>
    <dbReference type="NCBI Taxonomy" id="1446466"/>
    <lineage>
        <taxon>Bacteria</taxon>
        <taxon>Candidatus Bipolaricaulota</taxon>
        <taxon>Candidatus Acetithermum</taxon>
    </lineage>
</organism>
<feature type="transmembrane region" description="Helical" evidence="13">
    <location>
        <begin position="12"/>
        <end position="32"/>
    </location>
</feature>
<dbReference type="EMBL" id="AP011801">
    <property type="protein sequence ID" value="BAL58621.1"/>
    <property type="molecule type" value="Genomic_DNA"/>
</dbReference>
<keyword evidence="6" id="KW-0808">Transferase</keyword>
<dbReference type="SUPFAM" id="SSF47384">
    <property type="entry name" value="Homodimeric domain of signal transducing histidine kinase"/>
    <property type="match status" value="1"/>
</dbReference>
<dbReference type="Pfam" id="PF02518">
    <property type="entry name" value="HATPase_c"/>
    <property type="match status" value="1"/>
</dbReference>
<dbReference type="InterPro" id="IPR003660">
    <property type="entry name" value="HAMP_dom"/>
</dbReference>
<sequence>MKWPRLGLRYKFIFTLLGFTLIVAVPLGVLAIMRFSDVMESQVRVRWETIAKFWGPAAFQGAQPPLCQRILQNFRDEGLIYLKVIVTGEEACSEHIESLSAEAQKQLGVSPISGALPTKPDVLVQKVFPLRGTAFLHLTYLEPVTKVQYRVEFYEDSTGQIQRREIREEVPTFSALQLGVSLAAAQALVRREATLIALVVGGYVVLALIIAFMFYKMILGPAETLTHALQRFKQDPSARAHVSTGDELETLAHEFNAMADAIEERKRQLEQINAELIKANRAKSDFLAMMSHELKTPLHAIRGYSQLLLEGVDGPLTHAQREDLENILNSGDHLLQLIDNILRFSKIEASEDRPYFEALEASAIGEEAVKAVSALARGKGLELTYQIEPCTLISDGTKLKQALINLLSNAIKYTPAGRVALTGAVRDNEYCFSVSDTGIGIPEHERERIFEPFTQLDSSNTRESQGVGLGLAIVKRYVEMLGGTILVESEVGRGSVFSIVLPLEPNEALMAAPQSPPRKEVSHAHPHR</sequence>
<dbReference type="PRINTS" id="PR00344">
    <property type="entry name" value="BCTRLSENSOR"/>
</dbReference>
<dbReference type="InterPro" id="IPR036097">
    <property type="entry name" value="HisK_dim/P_sf"/>
</dbReference>
<dbReference type="InterPro" id="IPR005467">
    <property type="entry name" value="His_kinase_dom"/>
</dbReference>
<keyword evidence="7" id="KW-0547">Nucleotide-binding</keyword>
<name>H5SRA4_ACEAU</name>
<protein>
    <recommendedName>
        <fullName evidence="3">histidine kinase</fullName>
        <ecNumber evidence="3">2.7.13.3</ecNumber>
    </recommendedName>
</protein>
<dbReference type="InterPro" id="IPR003661">
    <property type="entry name" value="HisK_dim/P_dom"/>
</dbReference>
<dbReference type="PANTHER" id="PTHR43047">
    <property type="entry name" value="TWO-COMPONENT HISTIDINE PROTEIN KINASE"/>
    <property type="match status" value="1"/>
</dbReference>
<keyword evidence="13" id="KW-1133">Transmembrane helix</keyword>
<dbReference type="SMART" id="SM00304">
    <property type="entry name" value="HAMP"/>
    <property type="match status" value="1"/>
</dbReference>
<dbReference type="GO" id="GO:0000155">
    <property type="term" value="F:phosphorelay sensor kinase activity"/>
    <property type="evidence" value="ECO:0007669"/>
    <property type="project" value="InterPro"/>
</dbReference>
<dbReference type="GO" id="GO:0005524">
    <property type="term" value="F:ATP binding"/>
    <property type="evidence" value="ECO:0007669"/>
    <property type="project" value="UniProtKB-KW"/>
</dbReference>
<dbReference type="InterPro" id="IPR036890">
    <property type="entry name" value="HATPase_C_sf"/>
</dbReference>
<evidence type="ECO:0000256" key="9">
    <source>
        <dbReference type="ARBA" id="ARBA00022840"/>
    </source>
</evidence>
<dbReference type="PROSITE" id="PS50885">
    <property type="entry name" value="HAMP"/>
    <property type="match status" value="1"/>
</dbReference>
<keyword evidence="5" id="KW-0597">Phosphoprotein</keyword>
<proteinExistence type="predicted"/>
<keyword evidence="13" id="KW-0812">Transmembrane</keyword>
<evidence type="ECO:0000259" key="14">
    <source>
        <dbReference type="PROSITE" id="PS50109"/>
    </source>
</evidence>
<evidence type="ECO:0000256" key="5">
    <source>
        <dbReference type="ARBA" id="ARBA00022553"/>
    </source>
</evidence>
<dbReference type="GO" id="GO:0005886">
    <property type="term" value="C:plasma membrane"/>
    <property type="evidence" value="ECO:0007669"/>
    <property type="project" value="UniProtKB-SubCell"/>
</dbReference>
<keyword evidence="11 13" id="KW-0472">Membrane</keyword>
<keyword evidence="4" id="KW-1003">Cell membrane</keyword>
<keyword evidence="8" id="KW-0418">Kinase</keyword>
<evidence type="ECO:0000256" key="13">
    <source>
        <dbReference type="SAM" id="Phobius"/>
    </source>
</evidence>
<dbReference type="PROSITE" id="PS50109">
    <property type="entry name" value="HIS_KIN"/>
    <property type="match status" value="1"/>
</dbReference>
<dbReference type="Pfam" id="PF00672">
    <property type="entry name" value="HAMP"/>
    <property type="match status" value="1"/>
</dbReference>
<evidence type="ECO:0000256" key="2">
    <source>
        <dbReference type="ARBA" id="ARBA00004236"/>
    </source>
</evidence>
<comment type="subcellular location">
    <subcellularLocation>
        <location evidence="2">Cell membrane</location>
    </subcellularLocation>
</comment>
<feature type="domain" description="Histidine kinase" evidence="14">
    <location>
        <begin position="289"/>
        <end position="505"/>
    </location>
</feature>
<keyword evidence="12" id="KW-0175">Coiled coil</keyword>
<dbReference type="SMART" id="SM00387">
    <property type="entry name" value="HATPase_c"/>
    <property type="match status" value="1"/>
</dbReference>
<dbReference type="InterPro" id="IPR003594">
    <property type="entry name" value="HATPase_dom"/>
</dbReference>
<reference evidence="16" key="1">
    <citation type="journal article" date="2005" name="Environ. Microbiol.">
        <title>Genetic and functional properties of uncultivated thermophilic crenarchaeotes from a subsurface gold mine as revealed by analysis of genome fragments.</title>
        <authorList>
            <person name="Nunoura T."/>
            <person name="Hirayama H."/>
            <person name="Takami H."/>
            <person name="Oida H."/>
            <person name="Nishi S."/>
            <person name="Shimamura S."/>
            <person name="Suzuki Y."/>
            <person name="Inagaki F."/>
            <person name="Takai K."/>
            <person name="Nealson K.H."/>
            <person name="Horikoshi K."/>
        </authorList>
    </citation>
    <scope>NUCLEOTIDE SEQUENCE</scope>
</reference>
<keyword evidence="10" id="KW-0902">Two-component regulatory system</keyword>
<evidence type="ECO:0000313" key="16">
    <source>
        <dbReference type="EMBL" id="BAL58621.1"/>
    </source>
</evidence>
<gene>
    <name evidence="16" type="ORF">HGMM_OP2C171</name>
</gene>
<dbReference type="AlphaFoldDB" id="H5SRA4"/>
<evidence type="ECO:0000256" key="12">
    <source>
        <dbReference type="SAM" id="Coils"/>
    </source>
</evidence>
<dbReference type="FunFam" id="3.30.565.10:FF:000023">
    <property type="entry name" value="PAS domain-containing sensor histidine kinase"/>
    <property type="match status" value="1"/>
</dbReference>
<dbReference type="Pfam" id="PF00512">
    <property type="entry name" value="HisKA"/>
    <property type="match status" value="1"/>
</dbReference>
<comment type="catalytic activity">
    <reaction evidence="1">
        <text>ATP + protein L-histidine = ADP + protein N-phospho-L-histidine.</text>
        <dbReference type="EC" id="2.7.13.3"/>
    </reaction>
</comment>
<feature type="domain" description="HAMP" evidence="15">
    <location>
        <begin position="216"/>
        <end position="267"/>
    </location>
</feature>
<feature type="coiled-coil region" evidence="12">
    <location>
        <begin position="252"/>
        <end position="282"/>
    </location>
</feature>
<feature type="transmembrane region" description="Helical" evidence="13">
    <location>
        <begin position="195"/>
        <end position="215"/>
    </location>
</feature>
<keyword evidence="9" id="KW-0067">ATP-binding</keyword>
<dbReference type="InterPro" id="IPR004358">
    <property type="entry name" value="Sig_transdc_His_kin-like_C"/>
</dbReference>
<evidence type="ECO:0000256" key="11">
    <source>
        <dbReference type="ARBA" id="ARBA00023136"/>
    </source>
</evidence>
<dbReference type="GO" id="GO:0009927">
    <property type="term" value="F:histidine phosphotransfer kinase activity"/>
    <property type="evidence" value="ECO:0007669"/>
    <property type="project" value="TreeGrafter"/>
</dbReference>
<evidence type="ECO:0000256" key="3">
    <source>
        <dbReference type="ARBA" id="ARBA00012438"/>
    </source>
</evidence>
<dbReference type="PANTHER" id="PTHR43047:SF72">
    <property type="entry name" value="OSMOSENSING HISTIDINE PROTEIN KINASE SLN1"/>
    <property type="match status" value="1"/>
</dbReference>
<dbReference type="CDD" id="cd16922">
    <property type="entry name" value="HATPase_EvgS-ArcB-TorS-like"/>
    <property type="match status" value="1"/>
</dbReference>
<dbReference type="Gene3D" id="3.30.565.10">
    <property type="entry name" value="Histidine kinase-like ATPase, C-terminal domain"/>
    <property type="match status" value="1"/>
</dbReference>
<evidence type="ECO:0000256" key="4">
    <source>
        <dbReference type="ARBA" id="ARBA00022475"/>
    </source>
</evidence>
<reference evidence="16" key="2">
    <citation type="journal article" date="2012" name="PLoS ONE">
        <title>A Deeply Branching Thermophilic Bacterium with an Ancient Acetyl-CoA Pathway Dominates a Subsurface Ecosystem.</title>
        <authorList>
            <person name="Takami H."/>
            <person name="Noguchi H."/>
            <person name="Takaki Y."/>
            <person name="Uchiyama I."/>
            <person name="Toyoda A."/>
            <person name="Nishi S."/>
            <person name="Chee G.-J."/>
            <person name="Arai W."/>
            <person name="Nunoura T."/>
            <person name="Itoh T."/>
            <person name="Hattori M."/>
            <person name="Takai K."/>
        </authorList>
    </citation>
    <scope>NUCLEOTIDE SEQUENCE</scope>
</reference>
<dbReference type="CDD" id="cd00082">
    <property type="entry name" value="HisKA"/>
    <property type="match status" value="1"/>
</dbReference>
<dbReference type="SMART" id="SM00388">
    <property type="entry name" value="HisKA"/>
    <property type="match status" value="1"/>
</dbReference>
<dbReference type="CDD" id="cd06225">
    <property type="entry name" value="HAMP"/>
    <property type="match status" value="1"/>
</dbReference>
<dbReference type="SUPFAM" id="SSF55874">
    <property type="entry name" value="ATPase domain of HSP90 chaperone/DNA topoisomerase II/histidine kinase"/>
    <property type="match status" value="1"/>
</dbReference>
<accession>H5SRA4</accession>
<evidence type="ECO:0000256" key="6">
    <source>
        <dbReference type="ARBA" id="ARBA00022679"/>
    </source>
</evidence>
<dbReference type="EC" id="2.7.13.3" evidence="3"/>
<evidence type="ECO:0000259" key="15">
    <source>
        <dbReference type="PROSITE" id="PS50885"/>
    </source>
</evidence>
<evidence type="ECO:0000256" key="8">
    <source>
        <dbReference type="ARBA" id="ARBA00022777"/>
    </source>
</evidence>
<evidence type="ECO:0000256" key="7">
    <source>
        <dbReference type="ARBA" id="ARBA00022741"/>
    </source>
</evidence>
<dbReference type="Gene3D" id="1.10.287.130">
    <property type="match status" value="1"/>
</dbReference>
<evidence type="ECO:0000256" key="1">
    <source>
        <dbReference type="ARBA" id="ARBA00000085"/>
    </source>
</evidence>